<sequence>MQSESEEWKGPADEKAKFAWKRLECNFPHGDFEELKAFYETWAQHYDNDVLAIGYGAPKAITEEALIVCDEEAKKSWKVLDLGSGTGMVGKELHDNGFRGPMTALDYSNAMLDKAMQLPGVFSSKILHCFTPESSLPVSESTYDMVVCAGGFGPDTLVVNCIPDVFRVLKPGGYFINTMRTSDFMVTFKENFEMKIDDLIKAGIAERIAIKPYYQYQWDTDKMPGTMGVYRKAKV</sequence>
<comment type="caution">
    <text evidence="2">The sequence shown here is derived from an EMBL/GenBank/DDBJ whole genome shotgun (WGS) entry which is preliminary data.</text>
</comment>
<gene>
    <name evidence="2" type="ORF">CVLEPA_LOCUS14822</name>
</gene>
<evidence type="ECO:0000313" key="3">
    <source>
        <dbReference type="Proteomes" id="UP001642483"/>
    </source>
</evidence>
<reference evidence="2 3" key="1">
    <citation type="submission" date="2024-02" db="EMBL/GenBank/DDBJ databases">
        <authorList>
            <person name="Daric V."/>
            <person name="Darras S."/>
        </authorList>
    </citation>
    <scope>NUCLEOTIDE SEQUENCE [LARGE SCALE GENOMIC DNA]</scope>
</reference>
<feature type="domain" description="Methyltransferase" evidence="1">
    <location>
        <begin position="79"/>
        <end position="173"/>
    </location>
</feature>
<dbReference type="InterPro" id="IPR029063">
    <property type="entry name" value="SAM-dependent_MTases_sf"/>
</dbReference>
<organism evidence="2 3">
    <name type="scientific">Clavelina lepadiformis</name>
    <name type="common">Light-bulb sea squirt</name>
    <name type="synonym">Ascidia lepadiformis</name>
    <dbReference type="NCBI Taxonomy" id="159417"/>
    <lineage>
        <taxon>Eukaryota</taxon>
        <taxon>Metazoa</taxon>
        <taxon>Chordata</taxon>
        <taxon>Tunicata</taxon>
        <taxon>Ascidiacea</taxon>
        <taxon>Aplousobranchia</taxon>
        <taxon>Clavelinidae</taxon>
        <taxon>Clavelina</taxon>
    </lineage>
</organism>
<dbReference type="Pfam" id="PF13649">
    <property type="entry name" value="Methyltransf_25"/>
    <property type="match status" value="1"/>
</dbReference>
<protein>
    <recommendedName>
        <fullName evidence="1">Methyltransferase domain-containing protein</fullName>
    </recommendedName>
</protein>
<dbReference type="PANTHER" id="PTHR43591">
    <property type="entry name" value="METHYLTRANSFERASE"/>
    <property type="match status" value="1"/>
</dbReference>
<dbReference type="Proteomes" id="UP001642483">
    <property type="component" value="Unassembled WGS sequence"/>
</dbReference>
<proteinExistence type="predicted"/>
<dbReference type="EMBL" id="CAWYQH010000097">
    <property type="protein sequence ID" value="CAK8683790.1"/>
    <property type="molecule type" value="Genomic_DNA"/>
</dbReference>
<evidence type="ECO:0000313" key="2">
    <source>
        <dbReference type="EMBL" id="CAK8683790.1"/>
    </source>
</evidence>
<dbReference type="InterPro" id="IPR041698">
    <property type="entry name" value="Methyltransf_25"/>
</dbReference>
<evidence type="ECO:0000259" key="1">
    <source>
        <dbReference type="Pfam" id="PF13649"/>
    </source>
</evidence>
<dbReference type="SUPFAM" id="SSF53335">
    <property type="entry name" value="S-adenosyl-L-methionine-dependent methyltransferases"/>
    <property type="match status" value="1"/>
</dbReference>
<name>A0ABP0G0W9_CLALP</name>
<accession>A0ABP0G0W9</accession>
<dbReference type="CDD" id="cd02440">
    <property type="entry name" value="AdoMet_MTases"/>
    <property type="match status" value="1"/>
</dbReference>
<keyword evidence="3" id="KW-1185">Reference proteome</keyword>
<dbReference type="Gene3D" id="3.40.50.150">
    <property type="entry name" value="Vaccinia Virus protein VP39"/>
    <property type="match status" value="1"/>
</dbReference>